<dbReference type="KEGG" id="cate:C2869_03950"/>
<evidence type="ECO:0000313" key="2">
    <source>
        <dbReference type="EMBL" id="AWB65639.1"/>
    </source>
</evidence>
<dbReference type="PANTHER" id="PTHR30289">
    <property type="entry name" value="UNCHARACTERIZED PROTEIN YBCL-RELATED"/>
    <property type="match status" value="1"/>
</dbReference>
<evidence type="ECO:0000313" key="3">
    <source>
        <dbReference type="Proteomes" id="UP000244441"/>
    </source>
</evidence>
<dbReference type="InterPro" id="IPR036610">
    <property type="entry name" value="PEBP-like_sf"/>
</dbReference>
<keyword evidence="3" id="KW-1185">Reference proteome</keyword>
<sequence length="188" mass="20454">MSIYQRVLTTLSFLTFSFITLPTLAADFVLTSQDIKADQQMSQLFEFNGFGCSGQDLSPHLAWKNAPKGTKSFAITVYDPDAPTGSGWWHWQVVNIPNDVHELAQGVGEVKSDSMPQGSQQITNDYGSKAFGGACPPKGHGLHRYQFTVHALKVEKLELPANASGALTGYMINANAIASATLEALYQR</sequence>
<dbReference type="Gene3D" id="3.90.280.10">
    <property type="entry name" value="PEBP-like"/>
    <property type="match status" value="1"/>
</dbReference>
<organism evidence="2 3">
    <name type="scientific">Saccharobesus litoralis</name>
    <dbReference type="NCBI Taxonomy" id="2172099"/>
    <lineage>
        <taxon>Bacteria</taxon>
        <taxon>Pseudomonadati</taxon>
        <taxon>Pseudomonadota</taxon>
        <taxon>Gammaproteobacteria</taxon>
        <taxon>Alteromonadales</taxon>
        <taxon>Alteromonadaceae</taxon>
        <taxon>Saccharobesus</taxon>
    </lineage>
</organism>
<dbReference type="NCBIfam" id="TIGR00481">
    <property type="entry name" value="YbhB/YbcL family Raf kinase inhibitor-like protein"/>
    <property type="match status" value="1"/>
</dbReference>
<proteinExistence type="predicted"/>
<dbReference type="Proteomes" id="UP000244441">
    <property type="component" value="Chromosome"/>
</dbReference>
<evidence type="ECO:0000256" key="1">
    <source>
        <dbReference type="SAM" id="SignalP"/>
    </source>
</evidence>
<keyword evidence="1" id="KW-0732">Signal</keyword>
<dbReference type="InterPro" id="IPR005247">
    <property type="entry name" value="YbhB_YbcL/LppC-like"/>
</dbReference>
<dbReference type="PANTHER" id="PTHR30289:SF1">
    <property type="entry name" value="PEBP (PHOSPHATIDYLETHANOLAMINE-BINDING PROTEIN) FAMILY PROTEIN"/>
    <property type="match status" value="1"/>
</dbReference>
<dbReference type="Pfam" id="PF01161">
    <property type="entry name" value="PBP"/>
    <property type="match status" value="1"/>
</dbReference>
<name>A0A2S0VN88_9ALTE</name>
<reference evidence="2 3" key="1">
    <citation type="submission" date="2018-01" db="EMBL/GenBank/DDBJ databases">
        <title>Genome sequence of a Cantenovulum-like bacteria.</title>
        <authorList>
            <person name="Tan W.R."/>
            <person name="Lau N.-S."/>
            <person name="Go F."/>
            <person name="Amirul A.-A.A."/>
        </authorList>
    </citation>
    <scope>NUCLEOTIDE SEQUENCE [LARGE SCALE GENOMIC DNA]</scope>
    <source>
        <strain evidence="2 3">CCB-QB4</strain>
    </source>
</reference>
<accession>A0A2S0VN88</accession>
<feature type="chain" id="PRO_5015682952" evidence="1">
    <location>
        <begin position="26"/>
        <end position="188"/>
    </location>
</feature>
<gene>
    <name evidence="2" type="ORF">C2869_03950</name>
</gene>
<dbReference type="EMBL" id="CP026604">
    <property type="protein sequence ID" value="AWB65639.1"/>
    <property type="molecule type" value="Genomic_DNA"/>
</dbReference>
<dbReference type="SUPFAM" id="SSF49777">
    <property type="entry name" value="PEBP-like"/>
    <property type="match status" value="1"/>
</dbReference>
<protein>
    <submittedName>
        <fullName evidence="2">YbhB/YbcL family Raf kinase inhibitor-like protein</fullName>
    </submittedName>
</protein>
<feature type="signal peptide" evidence="1">
    <location>
        <begin position="1"/>
        <end position="25"/>
    </location>
</feature>
<dbReference type="OrthoDB" id="9797506at2"/>
<dbReference type="AlphaFoldDB" id="A0A2S0VN88"/>
<dbReference type="InterPro" id="IPR008914">
    <property type="entry name" value="PEBP"/>
</dbReference>
<dbReference type="RefSeq" id="WP_108601714.1">
    <property type="nucleotide sequence ID" value="NZ_CP026604.1"/>
</dbReference>
<dbReference type="CDD" id="cd00865">
    <property type="entry name" value="PEBP_bact_arch"/>
    <property type="match status" value="1"/>
</dbReference>